<comment type="caution">
    <text evidence="1">The sequence shown here is derived from an EMBL/GenBank/DDBJ whole genome shotgun (WGS) entry which is preliminary data.</text>
</comment>
<accession>A0ABN0NT48</accession>
<sequence length="46" mass="5730">MESFFYIAKILKIYELAKHSLIIYVNFLYYTDFVEHCRFYQAKKQL</sequence>
<proteinExistence type="predicted"/>
<gene>
    <name evidence="1" type="ORF">HMPREF0653_01042</name>
</gene>
<reference evidence="1 2" key="1">
    <citation type="submission" date="2013-06" db="EMBL/GenBank/DDBJ databases">
        <authorList>
            <person name="Weinstock G."/>
            <person name="Sodergren E."/>
            <person name="Lobos E.A."/>
            <person name="Fulton L."/>
            <person name="Fulton R."/>
            <person name="Courtney L."/>
            <person name="Fronick C."/>
            <person name="O'Laughlin M."/>
            <person name="Godfrey J."/>
            <person name="Wilson R.M."/>
            <person name="Miner T."/>
            <person name="Farmer C."/>
            <person name="Delehaunty K."/>
            <person name="Cordes M."/>
            <person name="Minx P."/>
            <person name="Tomlinson C."/>
            <person name="Chen J."/>
            <person name="Wollam A."/>
            <person name="Pepin K.H."/>
            <person name="Bhonagiri V."/>
            <person name="Zhang X."/>
            <person name="Warren W."/>
            <person name="Mitreva M."/>
            <person name="Mardis E.R."/>
            <person name="Wilson R.K."/>
        </authorList>
    </citation>
    <scope>NUCLEOTIDE SEQUENCE [LARGE SCALE GENOMIC DNA]</scope>
    <source>
        <strain evidence="1 2">ATCC 29426</strain>
    </source>
</reference>
<protein>
    <submittedName>
        <fullName evidence="1">Uncharacterized protein</fullName>
    </submittedName>
</protein>
<evidence type="ECO:0000313" key="1">
    <source>
        <dbReference type="EMBL" id="ERJ78495.1"/>
    </source>
</evidence>
<dbReference type="Proteomes" id="UP000016660">
    <property type="component" value="Unassembled WGS sequence"/>
</dbReference>
<evidence type="ECO:0000313" key="2">
    <source>
        <dbReference type="Proteomes" id="UP000016660"/>
    </source>
</evidence>
<organism evidence="1 2">
    <name type="scientific">Prevotella disiens JCM 6334 = ATCC 29426</name>
    <dbReference type="NCBI Taxonomy" id="1235811"/>
    <lineage>
        <taxon>Bacteria</taxon>
        <taxon>Pseudomonadati</taxon>
        <taxon>Bacteroidota</taxon>
        <taxon>Bacteroidia</taxon>
        <taxon>Bacteroidales</taxon>
        <taxon>Prevotellaceae</taxon>
        <taxon>Prevotella</taxon>
    </lineage>
</organism>
<dbReference type="EMBL" id="AWUY01000073">
    <property type="protein sequence ID" value="ERJ78495.1"/>
    <property type="molecule type" value="Genomic_DNA"/>
</dbReference>
<name>A0ABN0NT48_9BACT</name>
<keyword evidence="2" id="KW-1185">Reference proteome</keyword>